<gene>
    <name evidence="1" type="ORF">F442_13521</name>
</gene>
<dbReference type="AlphaFoldDB" id="W2YVF0"/>
<comment type="caution">
    <text evidence="1">The sequence shown here is derived from an EMBL/GenBank/DDBJ whole genome shotgun (WGS) entry which is preliminary data.</text>
</comment>
<evidence type="ECO:0000313" key="2">
    <source>
        <dbReference type="Proteomes" id="UP000018948"/>
    </source>
</evidence>
<reference evidence="1 2" key="1">
    <citation type="submission" date="2013-11" db="EMBL/GenBank/DDBJ databases">
        <title>The Genome Sequence of Phytophthora parasitica P10297.</title>
        <authorList>
            <consortium name="The Broad Institute Genomics Platform"/>
            <person name="Russ C."/>
            <person name="Tyler B."/>
            <person name="Panabieres F."/>
            <person name="Shan W."/>
            <person name="Tripathy S."/>
            <person name="Grunwald N."/>
            <person name="Machado M."/>
            <person name="Johnson C.S."/>
            <person name="Walker B."/>
            <person name="Young S.K."/>
            <person name="Zeng Q."/>
            <person name="Gargeya S."/>
            <person name="Fitzgerald M."/>
            <person name="Haas B."/>
            <person name="Abouelleil A."/>
            <person name="Allen A.W."/>
            <person name="Alvarado L."/>
            <person name="Arachchi H.M."/>
            <person name="Berlin A.M."/>
            <person name="Chapman S.B."/>
            <person name="Gainer-Dewar J."/>
            <person name="Goldberg J."/>
            <person name="Griggs A."/>
            <person name="Gujja S."/>
            <person name="Hansen M."/>
            <person name="Howarth C."/>
            <person name="Imamovic A."/>
            <person name="Ireland A."/>
            <person name="Larimer J."/>
            <person name="McCowan C."/>
            <person name="Murphy C."/>
            <person name="Pearson M."/>
            <person name="Poon T.W."/>
            <person name="Priest M."/>
            <person name="Roberts A."/>
            <person name="Saif S."/>
            <person name="Shea T."/>
            <person name="Sisk P."/>
            <person name="Sykes S."/>
            <person name="Wortman J."/>
            <person name="Nusbaum C."/>
            <person name="Birren B."/>
        </authorList>
    </citation>
    <scope>NUCLEOTIDE SEQUENCE [LARGE SCALE GENOMIC DNA]</scope>
    <source>
        <strain evidence="1 2">P10297</strain>
    </source>
</reference>
<sequence length="173" mass="19036">MESAEYSLDVDTGDTITRCKMTKQLVDRFGKPFGPKATKWRNVGTYELAAGSVSDSSMASGLRKVLDDAVKEEQPWPAAIKKTTTCKRNGVKFPDIGKFDSCDCIGDCFWDVCRNVDLATFCTLRAYNLERIAAAPHPRLLLSNCLIRAARTSESTLQPLLTSETSSVNTVES</sequence>
<name>W2YVF0_PHYNI</name>
<evidence type="ECO:0000313" key="1">
    <source>
        <dbReference type="EMBL" id="ETP38988.1"/>
    </source>
</evidence>
<dbReference type="Proteomes" id="UP000018948">
    <property type="component" value="Unassembled WGS sequence"/>
</dbReference>
<dbReference type="EMBL" id="ANIY01002848">
    <property type="protein sequence ID" value="ETP38988.1"/>
    <property type="molecule type" value="Genomic_DNA"/>
</dbReference>
<organism evidence="1 2">
    <name type="scientific">Phytophthora nicotianae P10297</name>
    <dbReference type="NCBI Taxonomy" id="1317064"/>
    <lineage>
        <taxon>Eukaryota</taxon>
        <taxon>Sar</taxon>
        <taxon>Stramenopiles</taxon>
        <taxon>Oomycota</taxon>
        <taxon>Peronosporomycetes</taxon>
        <taxon>Peronosporales</taxon>
        <taxon>Peronosporaceae</taxon>
        <taxon>Phytophthora</taxon>
    </lineage>
</organism>
<accession>W2YVF0</accession>
<proteinExistence type="predicted"/>
<protein>
    <submittedName>
        <fullName evidence="1">Uncharacterized protein</fullName>
    </submittedName>
</protein>